<accession>A0A4R2GGR0</accession>
<dbReference type="AlphaFoldDB" id="A0A4R2GGR0"/>
<dbReference type="EMBL" id="SLWK01000008">
    <property type="protein sequence ID" value="TCO07488.1"/>
    <property type="molecule type" value="Genomic_DNA"/>
</dbReference>
<dbReference type="InterPro" id="IPR029063">
    <property type="entry name" value="SAM-dependent_MTases_sf"/>
</dbReference>
<dbReference type="InterPro" id="IPR025714">
    <property type="entry name" value="Methyltranfer_dom"/>
</dbReference>
<organism evidence="2 3">
    <name type="scientific">Natronoflexus pectinivorans</name>
    <dbReference type="NCBI Taxonomy" id="682526"/>
    <lineage>
        <taxon>Bacteria</taxon>
        <taxon>Pseudomonadati</taxon>
        <taxon>Bacteroidota</taxon>
        <taxon>Bacteroidia</taxon>
        <taxon>Marinilabiliales</taxon>
        <taxon>Marinilabiliaceae</taxon>
        <taxon>Natronoflexus</taxon>
    </lineage>
</organism>
<evidence type="ECO:0000259" key="1">
    <source>
        <dbReference type="Pfam" id="PF13847"/>
    </source>
</evidence>
<dbReference type="CDD" id="cd02440">
    <property type="entry name" value="AdoMet_MTases"/>
    <property type="match status" value="1"/>
</dbReference>
<comment type="caution">
    <text evidence="2">The sequence shown here is derived from an EMBL/GenBank/DDBJ whole genome shotgun (WGS) entry which is preliminary data.</text>
</comment>
<dbReference type="GO" id="GO:0008168">
    <property type="term" value="F:methyltransferase activity"/>
    <property type="evidence" value="ECO:0007669"/>
    <property type="project" value="UniProtKB-KW"/>
</dbReference>
<sequence length="258" mass="29404">MKPLEESILSAMDCRDKEILPHLPYILQDFWDIGTDADTIISIIKKHFKNTSDICILDLGCGKGAVSIEIANELGCRCHGIDGIHEFISFAVSKAIEYSVEEICKFETEDIRIRINSLSEYDVIILGSIGPVFGNYFETLSQLKPHLKNDGAIIIEDGYIEETCDVPHPDCQKKSELLTQSLQAGMQLVEEVFPDNQITLHAEYEKEYNNLAIRCDELVMKFPEKAELFCRYKNQQKEEYHALKTDITCSTMVFKHIT</sequence>
<dbReference type="Pfam" id="PF13847">
    <property type="entry name" value="Methyltransf_31"/>
    <property type="match status" value="1"/>
</dbReference>
<keyword evidence="2" id="KW-0808">Transferase</keyword>
<dbReference type="RefSeq" id="WP_132434185.1">
    <property type="nucleotide sequence ID" value="NZ_SLWK01000008.1"/>
</dbReference>
<evidence type="ECO:0000313" key="3">
    <source>
        <dbReference type="Proteomes" id="UP000295221"/>
    </source>
</evidence>
<dbReference type="Gene3D" id="3.40.50.150">
    <property type="entry name" value="Vaccinia Virus protein VP39"/>
    <property type="match status" value="1"/>
</dbReference>
<proteinExistence type="predicted"/>
<dbReference type="SUPFAM" id="SSF53335">
    <property type="entry name" value="S-adenosyl-L-methionine-dependent methyltransferases"/>
    <property type="match status" value="1"/>
</dbReference>
<dbReference type="GO" id="GO:0032259">
    <property type="term" value="P:methylation"/>
    <property type="evidence" value="ECO:0007669"/>
    <property type="project" value="UniProtKB-KW"/>
</dbReference>
<feature type="domain" description="Methyltransferase" evidence="1">
    <location>
        <begin position="52"/>
        <end position="176"/>
    </location>
</feature>
<name>A0A4R2GGR0_9BACT</name>
<protein>
    <submittedName>
        <fullName evidence="2">Methyltransferase family protein</fullName>
    </submittedName>
</protein>
<gene>
    <name evidence="2" type="ORF">EV194_10896</name>
</gene>
<keyword evidence="3" id="KW-1185">Reference proteome</keyword>
<keyword evidence="2" id="KW-0489">Methyltransferase</keyword>
<dbReference type="OrthoDB" id="281208at2"/>
<evidence type="ECO:0000313" key="2">
    <source>
        <dbReference type="EMBL" id="TCO07488.1"/>
    </source>
</evidence>
<dbReference type="Proteomes" id="UP000295221">
    <property type="component" value="Unassembled WGS sequence"/>
</dbReference>
<reference evidence="2 3" key="1">
    <citation type="submission" date="2019-03" db="EMBL/GenBank/DDBJ databases">
        <title>Genomic Encyclopedia of Type Strains, Phase IV (KMG-IV): sequencing the most valuable type-strain genomes for metagenomic binning, comparative biology and taxonomic classification.</title>
        <authorList>
            <person name="Goeker M."/>
        </authorList>
    </citation>
    <scope>NUCLEOTIDE SEQUENCE [LARGE SCALE GENOMIC DNA]</scope>
    <source>
        <strain evidence="2 3">DSM 24179</strain>
    </source>
</reference>